<proteinExistence type="inferred from homology"/>
<evidence type="ECO:0000256" key="9">
    <source>
        <dbReference type="HAMAP-Rule" id="MF_00161"/>
    </source>
</evidence>
<dbReference type="SUPFAM" id="SSF103473">
    <property type="entry name" value="MFS general substrate transporter"/>
    <property type="match status" value="1"/>
</dbReference>
<dbReference type="PRINTS" id="PR00781">
    <property type="entry name" value="LIPOSIGPTASE"/>
</dbReference>
<dbReference type="PROSITE" id="PS00855">
    <property type="entry name" value="SPASE_II"/>
    <property type="match status" value="1"/>
</dbReference>
<evidence type="ECO:0000256" key="7">
    <source>
        <dbReference type="ARBA" id="ARBA00022989"/>
    </source>
</evidence>
<evidence type="ECO:0000256" key="10">
    <source>
        <dbReference type="RuleBase" id="RU000594"/>
    </source>
</evidence>
<keyword evidence="5 9" id="KW-0064">Aspartyl protease</keyword>
<keyword evidence="3 9" id="KW-0645">Protease</keyword>
<protein>
    <recommendedName>
        <fullName evidence="9">Lipoprotein signal peptidase</fullName>
        <ecNumber evidence="9">3.4.23.36</ecNumber>
    </recommendedName>
    <alternativeName>
        <fullName evidence="9">Prolipoprotein signal peptidase</fullName>
    </alternativeName>
    <alternativeName>
        <fullName evidence="9">Signal peptidase II</fullName>
        <shortName evidence="9">SPase II</shortName>
    </alternativeName>
</protein>
<dbReference type="Pfam" id="PF01252">
    <property type="entry name" value="Peptidase_A8"/>
    <property type="match status" value="1"/>
</dbReference>
<comment type="function">
    <text evidence="9 10">This protein specifically catalyzes the removal of signal peptides from prolipoproteins.</text>
</comment>
<evidence type="ECO:0000256" key="4">
    <source>
        <dbReference type="ARBA" id="ARBA00022692"/>
    </source>
</evidence>
<comment type="caution">
    <text evidence="12">The sequence shown here is derived from an EMBL/GenBank/DDBJ whole genome shotgun (WGS) entry which is preliminary data.</text>
</comment>
<dbReference type="InterPro" id="IPR036259">
    <property type="entry name" value="MFS_trans_sf"/>
</dbReference>
<keyword evidence="8 9" id="KW-0472">Membrane</keyword>
<evidence type="ECO:0000256" key="2">
    <source>
        <dbReference type="ARBA" id="ARBA00022475"/>
    </source>
</evidence>
<evidence type="ECO:0000313" key="13">
    <source>
        <dbReference type="Proteomes" id="UP001277761"/>
    </source>
</evidence>
<dbReference type="EMBL" id="JAXAVX010000001">
    <property type="protein sequence ID" value="MDX8150261.1"/>
    <property type="molecule type" value="Genomic_DNA"/>
</dbReference>
<dbReference type="Proteomes" id="UP001277761">
    <property type="component" value="Unassembled WGS sequence"/>
</dbReference>
<sequence>MSKAEARLSQLALKRVAAVAVTVLVLDQLTKRLAVQALDRGQRESFLPLIDLVHVRNDGVAFSSFAGSQVVVGLLVSVALVALAVWFLRNRTRPLAWLAAGMLLGGAVGNIIDRILEGAVIDFLKPPNWPAFNLADVSIVVGMLLLVYVVERDHRREEREARSRAQAHG</sequence>
<evidence type="ECO:0000256" key="8">
    <source>
        <dbReference type="ARBA" id="ARBA00023136"/>
    </source>
</evidence>
<keyword evidence="4 9" id="KW-0812">Transmembrane</keyword>
<gene>
    <name evidence="9 12" type="primary">lspA</name>
    <name evidence="12" type="ORF">SK069_01520</name>
</gene>
<evidence type="ECO:0000256" key="3">
    <source>
        <dbReference type="ARBA" id="ARBA00022670"/>
    </source>
</evidence>
<comment type="pathway">
    <text evidence="9">Protein modification; lipoprotein biosynthesis (signal peptide cleavage).</text>
</comment>
<keyword evidence="7 9" id="KW-1133">Transmembrane helix</keyword>
<feature type="transmembrane region" description="Helical" evidence="9">
    <location>
        <begin position="66"/>
        <end position="88"/>
    </location>
</feature>
<name>A0ABU4VEN4_9ACTN</name>
<dbReference type="InterPro" id="IPR001872">
    <property type="entry name" value="Peptidase_A8"/>
</dbReference>
<feature type="transmembrane region" description="Helical" evidence="9">
    <location>
        <begin position="95"/>
        <end position="112"/>
    </location>
</feature>
<organism evidence="12 13">
    <name type="scientific">Patulibacter brassicae</name>
    <dbReference type="NCBI Taxonomy" id="1705717"/>
    <lineage>
        <taxon>Bacteria</taxon>
        <taxon>Bacillati</taxon>
        <taxon>Actinomycetota</taxon>
        <taxon>Thermoleophilia</taxon>
        <taxon>Solirubrobacterales</taxon>
        <taxon>Patulibacteraceae</taxon>
        <taxon>Patulibacter</taxon>
    </lineage>
</organism>
<feature type="active site" evidence="9">
    <location>
        <position position="122"/>
    </location>
</feature>
<evidence type="ECO:0000256" key="6">
    <source>
        <dbReference type="ARBA" id="ARBA00022801"/>
    </source>
</evidence>
<comment type="subcellular location">
    <subcellularLocation>
        <location evidence="9">Cell membrane</location>
        <topology evidence="9">Multi-pass membrane protein</topology>
    </subcellularLocation>
</comment>
<evidence type="ECO:0000256" key="5">
    <source>
        <dbReference type="ARBA" id="ARBA00022750"/>
    </source>
</evidence>
<dbReference type="NCBIfam" id="TIGR00077">
    <property type="entry name" value="lspA"/>
    <property type="match status" value="1"/>
</dbReference>
<dbReference type="GO" id="GO:0004190">
    <property type="term" value="F:aspartic-type endopeptidase activity"/>
    <property type="evidence" value="ECO:0007669"/>
    <property type="project" value="UniProtKB-EC"/>
</dbReference>
<comment type="catalytic activity">
    <reaction evidence="9 10">
        <text>Release of signal peptides from bacterial membrane prolipoproteins. Hydrolyzes -Xaa-Yaa-Zaa-|-(S,diacylglyceryl)Cys-, in which Xaa is hydrophobic (preferably Leu), and Yaa (Ala or Ser) and Zaa (Gly or Ala) have small, neutral side chains.</text>
        <dbReference type="EC" id="3.4.23.36"/>
    </reaction>
</comment>
<reference evidence="12 13" key="1">
    <citation type="submission" date="2023-11" db="EMBL/GenBank/DDBJ databases">
        <authorList>
            <person name="Xu M."/>
            <person name="Jiang T."/>
        </authorList>
    </citation>
    <scope>NUCLEOTIDE SEQUENCE [LARGE SCALE GENOMIC DNA]</scope>
    <source>
        <strain evidence="12 13">SD</strain>
    </source>
</reference>
<comment type="caution">
    <text evidence="9">Lacks conserved residue(s) required for the propagation of feature annotation.</text>
</comment>
<dbReference type="RefSeq" id="WP_319952412.1">
    <property type="nucleotide sequence ID" value="NZ_JAXAVX010000001.1"/>
</dbReference>
<dbReference type="PANTHER" id="PTHR33695:SF1">
    <property type="entry name" value="LIPOPROTEIN SIGNAL PEPTIDASE"/>
    <property type="match status" value="1"/>
</dbReference>
<dbReference type="PANTHER" id="PTHR33695">
    <property type="entry name" value="LIPOPROTEIN SIGNAL PEPTIDASE"/>
    <property type="match status" value="1"/>
</dbReference>
<evidence type="ECO:0000256" key="1">
    <source>
        <dbReference type="ARBA" id="ARBA00006139"/>
    </source>
</evidence>
<dbReference type="EC" id="3.4.23.36" evidence="9"/>
<feature type="active site" evidence="9">
    <location>
        <position position="136"/>
    </location>
</feature>
<comment type="similarity">
    <text evidence="1 9 11">Belongs to the peptidase A8 family.</text>
</comment>
<dbReference type="HAMAP" id="MF_00161">
    <property type="entry name" value="LspA"/>
    <property type="match status" value="1"/>
</dbReference>
<evidence type="ECO:0000256" key="11">
    <source>
        <dbReference type="RuleBase" id="RU004181"/>
    </source>
</evidence>
<feature type="transmembrane region" description="Helical" evidence="9">
    <location>
        <begin position="132"/>
        <end position="150"/>
    </location>
</feature>
<keyword evidence="13" id="KW-1185">Reference proteome</keyword>
<keyword evidence="2 9" id="KW-1003">Cell membrane</keyword>
<evidence type="ECO:0000313" key="12">
    <source>
        <dbReference type="EMBL" id="MDX8150261.1"/>
    </source>
</evidence>
<accession>A0ABU4VEN4</accession>
<keyword evidence="6 9" id="KW-0378">Hydrolase</keyword>